<sequence length="113" mass="12693">MGTTTRSTHAPAGYRITVELADDIDDRFPQLDPTERAGLDEPVVLVVELKGRGLNVHQLAHELRPLRQPKAVVTRRSPSHGNMARILDRTHLVELLTETAELSRMLRLERAVV</sequence>
<dbReference type="EMBL" id="BAAABX010000032">
    <property type="protein sequence ID" value="GAA0406356.1"/>
    <property type="molecule type" value="Genomic_DNA"/>
</dbReference>
<gene>
    <name evidence="1" type="ORF">GCM10010357_29160</name>
</gene>
<comment type="caution">
    <text evidence="1">The sequence shown here is derived from an EMBL/GenBank/DDBJ whole genome shotgun (WGS) entry which is preliminary data.</text>
</comment>
<protein>
    <submittedName>
        <fullName evidence="1">Uncharacterized protein</fullName>
    </submittedName>
</protein>
<evidence type="ECO:0000313" key="1">
    <source>
        <dbReference type="EMBL" id="GAA0406356.1"/>
    </source>
</evidence>
<evidence type="ECO:0000313" key="2">
    <source>
        <dbReference type="Proteomes" id="UP001500879"/>
    </source>
</evidence>
<accession>A0ABP3IJM0</accession>
<organism evidence="1 2">
    <name type="scientific">Streptomyces luteireticuli</name>
    <dbReference type="NCBI Taxonomy" id="173858"/>
    <lineage>
        <taxon>Bacteria</taxon>
        <taxon>Bacillati</taxon>
        <taxon>Actinomycetota</taxon>
        <taxon>Actinomycetes</taxon>
        <taxon>Kitasatosporales</taxon>
        <taxon>Streptomycetaceae</taxon>
        <taxon>Streptomyces</taxon>
    </lineage>
</organism>
<keyword evidence="2" id="KW-1185">Reference proteome</keyword>
<reference evidence="2" key="1">
    <citation type="journal article" date="2019" name="Int. J. Syst. Evol. Microbiol.">
        <title>The Global Catalogue of Microorganisms (GCM) 10K type strain sequencing project: providing services to taxonomists for standard genome sequencing and annotation.</title>
        <authorList>
            <consortium name="The Broad Institute Genomics Platform"/>
            <consortium name="The Broad Institute Genome Sequencing Center for Infectious Disease"/>
            <person name="Wu L."/>
            <person name="Ma J."/>
        </authorList>
    </citation>
    <scope>NUCLEOTIDE SEQUENCE [LARGE SCALE GENOMIC DNA]</scope>
    <source>
        <strain evidence="2">JCM 4788</strain>
    </source>
</reference>
<name>A0ABP3IJM0_9ACTN</name>
<proteinExistence type="predicted"/>
<dbReference type="Proteomes" id="UP001500879">
    <property type="component" value="Unassembled WGS sequence"/>
</dbReference>
<dbReference type="RefSeq" id="WP_344024071.1">
    <property type="nucleotide sequence ID" value="NZ_BAAABX010000032.1"/>
</dbReference>